<accession>A0ABU6TS52</accession>
<keyword evidence="2" id="KW-1185">Reference proteome</keyword>
<name>A0ABU6TS52_9FABA</name>
<organism evidence="1 2">
    <name type="scientific">Stylosanthes scabra</name>
    <dbReference type="NCBI Taxonomy" id="79078"/>
    <lineage>
        <taxon>Eukaryota</taxon>
        <taxon>Viridiplantae</taxon>
        <taxon>Streptophyta</taxon>
        <taxon>Embryophyta</taxon>
        <taxon>Tracheophyta</taxon>
        <taxon>Spermatophyta</taxon>
        <taxon>Magnoliopsida</taxon>
        <taxon>eudicotyledons</taxon>
        <taxon>Gunneridae</taxon>
        <taxon>Pentapetalae</taxon>
        <taxon>rosids</taxon>
        <taxon>fabids</taxon>
        <taxon>Fabales</taxon>
        <taxon>Fabaceae</taxon>
        <taxon>Papilionoideae</taxon>
        <taxon>50 kb inversion clade</taxon>
        <taxon>dalbergioids sensu lato</taxon>
        <taxon>Dalbergieae</taxon>
        <taxon>Pterocarpus clade</taxon>
        <taxon>Stylosanthes</taxon>
    </lineage>
</organism>
<gene>
    <name evidence="1" type="ORF">PIB30_084747</name>
</gene>
<comment type="caution">
    <text evidence="1">The sequence shown here is derived from an EMBL/GenBank/DDBJ whole genome shotgun (WGS) entry which is preliminary data.</text>
</comment>
<sequence>EALEGVGHPCKIKEPTTVCEVARRRLRGCSDSVEEQRLKWWLCALYSIEKQRFVVGGSLTDENKNCVVALLCELCDTRNQVEAKVQGIEDAIRCILEKGLGSVEKVVLIKNIRCISQWTMSKSPKHWNFIFARTNSGTSSSRWDRSRYPLQA</sequence>
<feature type="non-terminal residue" evidence="1">
    <location>
        <position position="1"/>
    </location>
</feature>
<reference evidence="1 2" key="1">
    <citation type="journal article" date="2023" name="Plants (Basel)">
        <title>Bridging the Gap: Combining Genomics and Transcriptomics Approaches to Understand Stylosanthes scabra, an Orphan Legume from the Brazilian Caatinga.</title>
        <authorList>
            <person name="Ferreira-Neto J.R.C."/>
            <person name="da Silva M.D."/>
            <person name="Binneck E."/>
            <person name="de Melo N.F."/>
            <person name="da Silva R.H."/>
            <person name="de Melo A.L.T.M."/>
            <person name="Pandolfi V."/>
            <person name="Bustamante F.O."/>
            <person name="Brasileiro-Vidal A.C."/>
            <person name="Benko-Iseppon A.M."/>
        </authorList>
    </citation>
    <scope>NUCLEOTIDE SEQUENCE [LARGE SCALE GENOMIC DNA]</scope>
    <source>
        <tissue evidence="1">Leaves</tissue>
    </source>
</reference>
<dbReference type="EMBL" id="JASCZI010092006">
    <property type="protein sequence ID" value="MED6151686.1"/>
    <property type="molecule type" value="Genomic_DNA"/>
</dbReference>
<evidence type="ECO:0000313" key="2">
    <source>
        <dbReference type="Proteomes" id="UP001341840"/>
    </source>
</evidence>
<protein>
    <submittedName>
        <fullName evidence="1">Uncharacterized protein</fullName>
    </submittedName>
</protein>
<proteinExistence type="predicted"/>
<dbReference type="Proteomes" id="UP001341840">
    <property type="component" value="Unassembled WGS sequence"/>
</dbReference>
<evidence type="ECO:0000313" key="1">
    <source>
        <dbReference type="EMBL" id="MED6151686.1"/>
    </source>
</evidence>